<comment type="caution">
    <text evidence="2">The sequence shown here is derived from an EMBL/GenBank/DDBJ whole genome shotgun (WGS) entry which is preliminary data.</text>
</comment>
<keyword evidence="1" id="KW-0812">Transmembrane</keyword>
<dbReference type="EMBL" id="LAZR01020120">
    <property type="protein sequence ID" value="KKL90045.1"/>
    <property type="molecule type" value="Genomic_DNA"/>
</dbReference>
<accession>A0A0F9I8A1</accession>
<proteinExistence type="predicted"/>
<feature type="transmembrane region" description="Helical" evidence="1">
    <location>
        <begin position="37"/>
        <end position="58"/>
    </location>
</feature>
<keyword evidence="1" id="KW-1133">Transmembrane helix</keyword>
<evidence type="ECO:0008006" key="3">
    <source>
        <dbReference type="Google" id="ProtNLM"/>
    </source>
</evidence>
<gene>
    <name evidence="2" type="ORF">LCGC14_1908600</name>
</gene>
<protein>
    <recommendedName>
        <fullName evidence="3">DUF4010 domain-containing protein</fullName>
    </recommendedName>
</protein>
<evidence type="ECO:0000313" key="2">
    <source>
        <dbReference type="EMBL" id="KKL90045.1"/>
    </source>
</evidence>
<evidence type="ECO:0000256" key="1">
    <source>
        <dbReference type="SAM" id="Phobius"/>
    </source>
</evidence>
<sequence length="100" mass="10352">MFGNTAVLASVALAGLVSTNSATVALASLVAAGQISASAGALPLAAALSANAIVRILITFRQKNKTFRRTVASGLVLQIGAIWLAEILRRWFAEWSALLS</sequence>
<name>A0A0F9I8A1_9ZZZZ</name>
<keyword evidence="1" id="KW-0472">Membrane</keyword>
<feature type="transmembrane region" description="Helical" evidence="1">
    <location>
        <begin position="70"/>
        <end position="92"/>
    </location>
</feature>
<dbReference type="AlphaFoldDB" id="A0A0F9I8A1"/>
<organism evidence="2">
    <name type="scientific">marine sediment metagenome</name>
    <dbReference type="NCBI Taxonomy" id="412755"/>
    <lineage>
        <taxon>unclassified sequences</taxon>
        <taxon>metagenomes</taxon>
        <taxon>ecological metagenomes</taxon>
    </lineage>
</organism>
<reference evidence="2" key="1">
    <citation type="journal article" date="2015" name="Nature">
        <title>Complex archaea that bridge the gap between prokaryotes and eukaryotes.</title>
        <authorList>
            <person name="Spang A."/>
            <person name="Saw J.H."/>
            <person name="Jorgensen S.L."/>
            <person name="Zaremba-Niedzwiedzka K."/>
            <person name="Martijn J."/>
            <person name="Lind A.E."/>
            <person name="van Eijk R."/>
            <person name="Schleper C."/>
            <person name="Guy L."/>
            <person name="Ettema T.J."/>
        </authorList>
    </citation>
    <scope>NUCLEOTIDE SEQUENCE</scope>
</reference>